<keyword evidence="2" id="KW-1185">Reference proteome</keyword>
<accession>A0ACB9R7N6</accession>
<name>A0ACB9R7N6_9MYRT</name>
<sequence length="192" mass="21610">MCLSPSRPPTYSSSQSSRKENVEDVWKEINLTSLPVNPIATTSTTGNGTGISAAAKPCSFLGSMFLDYLGKEREVSSDRTSTDGFLSLNSASRSQYIGMENIAGPLTSSCKKRVTENAVEFREKKFKRLMKNRESAARSRARKQAYTNELELEVARLQKENARLRRLREMLLANHPQYHKKSSLHRTLTCPF</sequence>
<reference evidence="2" key="1">
    <citation type="journal article" date="2023" name="Front. Plant Sci.">
        <title>Chromosomal-level genome assembly of Melastoma candidum provides insights into trichome evolution.</title>
        <authorList>
            <person name="Zhong Y."/>
            <person name="Wu W."/>
            <person name="Sun C."/>
            <person name="Zou P."/>
            <person name="Liu Y."/>
            <person name="Dai S."/>
            <person name="Zhou R."/>
        </authorList>
    </citation>
    <scope>NUCLEOTIDE SEQUENCE [LARGE SCALE GENOMIC DNA]</scope>
</reference>
<proteinExistence type="predicted"/>
<gene>
    <name evidence="1" type="ORF">MLD38_012842</name>
</gene>
<protein>
    <submittedName>
        <fullName evidence="1">Uncharacterized protein</fullName>
    </submittedName>
</protein>
<organism evidence="1 2">
    <name type="scientific">Melastoma candidum</name>
    <dbReference type="NCBI Taxonomy" id="119954"/>
    <lineage>
        <taxon>Eukaryota</taxon>
        <taxon>Viridiplantae</taxon>
        <taxon>Streptophyta</taxon>
        <taxon>Embryophyta</taxon>
        <taxon>Tracheophyta</taxon>
        <taxon>Spermatophyta</taxon>
        <taxon>Magnoliopsida</taxon>
        <taxon>eudicotyledons</taxon>
        <taxon>Gunneridae</taxon>
        <taxon>Pentapetalae</taxon>
        <taxon>rosids</taxon>
        <taxon>malvids</taxon>
        <taxon>Myrtales</taxon>
        <taxon>Melastomataceae</taxon>
        <taxon>Melastomatoideae</taxon>
        <taxon>Melastomateae</taxon>
        <taxon>Melastoma</taxon>
    </lineage>
</organism>
<dbReference type="Proteomes" id="UP001057402">
    <property type="component" value="Chromosome 4"/>
</dbReference>
<comment type="caution">
    <text evidence="1">The sequence shown here is derived from an EMBL/GenBank/DDBJ whole genome shotgun (WGS) entry which is preliminary data.</text>
</comment>
<evidence type="ECO:0000313" key="2">
    <source>
        <dbReference type="Proteomes" id="UP001057402"/>
    </source>
</evidence>
<dbReference type="EMBL" id="CM042883">
    <property type="protein sequence ID" value="KAI4374904.1"/>
    <property type="molecule type" value="Genomic_DNA"/>
</dbReference>
<evidence type="ECO:0000313" key="1">
    <source>
        <dbReference type="EMBL" id="KAI4374904.1"/>
    </source>
</evidence>